<comment type="subcellular location">
    <subcellularLocation>
        <location evidence="1">Membrane</location>
        <topology evidence="1">Multi-pass membrane protein</topology>
    </subcellularLocation>
</comment>
<feature type="transmembrane region" description="Helical" evidence="6">
    <location>
        <begin position="101"/>
        <end position="121"/>
    </location>
</feature>
<proteinExistence type="inferred from homology"/>
<accession>A0A1L9WIR1</accession>
<evidence type="ECO:0000313" key="8">
    <source>
        <dbReference type="EMBL" id="OJJ96049.1"/>
    </source>
</evidence>
<dbReference type="Gene3D" id="1.20.1740.10">
    <property type="entry name" value="Amino acid/polyamine transporter I"/>
    <property type="match status" value="1"/>
</dbReference>
<keyword evidence="5 6" id="KW-0472">Membrane</keyword>
<dbReference type="GO" id="GO:0015179">
    <property type="term" value="F:L-amino acid transmembrane transporter activity"/>
    <property type="evidence" value="ECO:0007669"/>
    <property type="project" value="TreeGrafter"/>
</dbReference>
<organism evidence="8 9">
    <name type="scientific">Aspergillus aculeatus (strain ATCC 16872 / CBS 172.66 / WB 5094)</name>
    <dbReference type="NCBI Taxonomy" id="690307"/>
    <lineage>
        <taxon>Eukaryota</taxon>
        <taxon>Fungi</taxon>
        <taxon>Dikarya</taxon>
        <taxon>Ascomycota</taxon>
        <taxon>Pezizomycotina</taxon>
        <taxon>Eurotiomycetes</taxon>
        <taxon>Eurotiomycetidae</taxon>
        <taxon>Eurotiales</taxon>
        <taxon>Aspergillaceae</taxon>
        <taxon>Aspergillus</taxon>
        <taxon>Aspergillus subgen. Circumdati</taxon>
    </lineage>
</organism>
<dbReference type="Proteomes" id="UP000184546">
    <property type="component" value="Unassembled WGS sequence"/>
</dbReference>
<dbReference type="InterPro" id="IPR013057">
    <property type="entry name" value="AA_transpt_TM"/>
</dbReference>
<sequence length="442" mass="47949">MEDNEIFRTTSGKNGVNFRTLTWPMAAILFLKVQFSTGVLSIPTAMYTLGALGGSLSVIGWTPWTEYTAIIMGNFRTRHGGCHSIADMAEIVGGRFLKETIGLLFIFANVLCAGSAIIAISTALNALSHHAACTVWWALIAAVSIASCASVRKLENLTFLTWAGFVSIFSAVLIVVIAVTIPDRPAAAPQTGPFELGFYAFPVPAPTFAEGLVATCTIFVSSSNTGAFIPVISEMKKPKEYNKAIYTSMTSLTVLYLVFGLVVYRYCGKWVASPSLGSAGQTIKMVSYGVGLLGLIVTGCLYTHIGAKYTFVRILRNSRHLQDSTVTHWITWLSCTFGIATLGFILAESIPIFNYLLALLGAIVFGPVTLAFPAYLWLYDHRGYWRESRRRKALYAFHAFFIPLGCFVTVAGTYAVCLQIRDAYASGQISSAFSCADNSNSS</sequence>
<evidence type="ECO:0000256" key="6">
    <source>
        <dbReference type="SAM" id="Phobius"/>
    </source>
</evidence>
<reference evidence="9" key="1">
    <citation type="journal article" date="2017" name="Genome Biol.">
        <title>Comparative genomics reveals high biological diversity and specific adaptations in the industrially and medically important fungal genus Aspergillus.</title>
        <authorList>
            <person name="de Vries R.P."/>
            <person name="Riley R."/>
            <person name="Wiebenga A."/>
            <person name="Aguilar-Osorio G."/>
            <person name="Amillis S."/>
            <person name="Uchima C.A."/>
            <person name="Anderluh G."/>
            <person name="Asadollahi M."/>
            <person name="Askin M."/>
            <person name="Barry K."/>
            <person name="Battaglia E."/>
            <person name="Bayram O."/>
            <person name="Benocci T."/>
            <person name="Braus-Stromeyer S.A."/>
            <person name="Caldana C."/>
            <person name="Canovas D."/>
            <person name="Cerqueira G.C."/>
            <person name="Chen F."/>
            <person name="Chen W."/>
            <person name="Choi C."/>
            <person name="Clum A."/>
            <person name="Dos Santos R.A."/>
            <person name="Damasio A.R."/>
            <person name="Diallinas G."/>
            <person name="Emri T."/>
            <person name="Fekete E."/>
            <person name="Flipphi M."/>
            <person name="Freyberg S."/>
            <person name="Gallo A."/>
            <person name="Gournas C."/>
            <person name="Habgood R."/>
            <person name="Hainaut M."/>
            <person name="Harispe M.L."/>
            <person name="Henrissat B."/>
            <person name="Hilden K.S."/>
            <person name="Hope R."/>
            <person name="Hossain A."/>
            <person name="Karabika E."/>
            <person name="Karaffa L."/>
            <person name="Karanyi Z."/>
            <person name="Krasevec N."/>
            <person name="Kuo A."/>
            <person name="Kusch H."/>
            <person name="LaButti K."/>
            <person name="Lagendijk E.L."/>
            <person name="Lapidus A."/>
            <person name="Levasseur A."/>
            <person name="Lindquist E."/>
            <person name="Lipzen A."/>
            <person name="Logrieco A.F."/>
            <person name="MacCabe A."/>
            <person name="Maekelae M.R."/>
            <person name="Malavazi I."/>
            <person name="Melin P."/>
            <person name="Meyer V."/>
            <person name="Mielnichuk N."/>
            <person name="Miskei M."/>
            <person name="Molnar A.P."/>
            <person name="Mule G."/>
            <person name="Ngan C.Y."/>
            <person name="Orejas M."/>
            <person name="Orosz E."/>
            <person name="Ouedraogo J.P."/>
            <person name="Overkamp K.M."/>
            <person name="Park H.-S."/>
            <person name="Perrone G."/>
            <person name="Piumi F."/>
            <person name="Punt P.J."/>
            <person name="Ram A.F."/>
            <person name="Ramon A."/>
            <person name="Rauscher S."/>
            <person name="Record E."/>
            <person name="Riano-Pachon D.M."/>
            <person name="Robert V."/>
            <person name="Roehrig J."/>
            <person name="Ruller R."/>
            <person name="Salamov A."/>
            <person name="Salih N.S."/>
            <person name="Samson R.A."/>
            <person name="Sandor E."/>
            <person name="Sanguinetti M."/>
            <person name="Schuetze T."/>
            <person name="Sepcic K."/>
            <person name="Shelest E."/>
            <person name="Sherlock G."/>
            <person name="Sophianopoulou V."/>
            <person name="Squina F.M."/>
            <person name="Sun H."/>
            <person name="Susca A."/>
            <person name="Todd R.B."/>
            <person name="Tsang A."/>
            <person name="Unkles S.E."/>
            <person name="van de Wiele N."/>
            <person name="van Rossen-Uffink D."/>
            <person name="Oliveira J.V."/>
            <person name="Vesth T.C."/>
            <person name="Visser J."/>
            <person name="Yu J.-H."/>
            <person name="Zhou M."/>
            <person name="Andersen M.R."/>
            <person name="Archer D.B."/>
            <person name="Baker S.E."/>
            <person name="Benoit I."/>
            <person name="Brakhage A.A."/>
            <person name="Braus G.H."/>
            <person name="Fischer R."/>
            <person name="Frisvad J.C."/>
            <person name="Goldman G.H."/>
            <person name="Houbraken J."/>
            <person name="Oakley B."/>
            <person name="Pocsi I."/>
            <person name="Scazzocchio C."/>
            <person name="Seiboth B."/>
            <person name="vanKuyk P.A."/>
            <person name="Wortman J."/>
            <person name="Dyer P.S."/>
            <person name="Grigoriev I.V."/>
        </authorList>
    </citation>
    <scope>NUCLEOTIDE SEQUENCE [LARGE SCALE GENOMIC DNA]</scope>
    <source>
        <strain evidence="9">ATCC 16872 / CBS 172.66 / WB 5094</strain>
    </source>
</reference>
<protein>
    <recommendedName>
        <fullName evidence="7">Amino acid transporter transmembrane domain-containing protein</fullName>
    </recommendedName>
</protein>
<evidence type="ECO:0000313" key="9">
    <source>
        <dbReference type="Proteomes" id="UP000184546"/>
    </source>
</evidence>
<dbReference type="GO" id="GO:0016020">
    <property type="term" value="C:membrane"/>
    <property type="evidence" value="ECO:0007669"/>
    <property type="project" value="UniProtKB-SubCell"/>
</dbReference>
<feature type="transmembrane region" description="Helical" evidence="6">
    <location>
        <begin position="211"/>
        <end position="232"/>
    </location>
</feature>
<evidence type="ECO:0000256" key="4">
    <source>
        <dbReference type="ARBA" id="ARBA00022989"/>
    </source>
</evidence>
<feature type="transmembrane region" description="Helical" evidence="6">
    <location>
        <begin position="159"/>
        <end position="181"/>
    </location>
</feature>
<dbReference type="PANTHER" id="PTHR22950">
    <property type="entry name" value="AMINO ACID TRANSPORTER"/>
    <property type="match status" value="1"/>
</dbReference>
<keyword evidence="3 6" id="KW-0812">Transmembrane</keyword>
<dbReference type="PANTHER" id="PTHR22950:SF697">
    <property type="entry name" value="AMINO ACID TRANSPORTER (EUROFUNG)"/>
    <property type="match status" value="1"/>
</dbReference>
<dbReference type="OrthoDB" id="40134at2759"/>
<dbReference type="FunFam" id="1.20.1740.10:FF:000039">
    <property type="entry name" value="Neutral amino acid transporter (Eurofung)"/>
    <property type="match status" value="1"/>
</dbReference>
<comment type="similarity">
    <text evidence="2">Belongs to the amino acid/polyamine transporter 2 family.</text>
</comment>
<feature type="domain" description="Amino acid transporter transmembrane" evidence="7">
    <location>
        <begin position="20"/>
        <end position="416"/>
    </location>
</feature>
<gene>
    <name evidence="8" type="ORF">ASPACDRAFT_35577</name>
</gene>
<evidence type="ECO:0000256" key="1">
    <source>
        <dbReference type="ARBA" id="ARBA00004141"/>
    </source>
</evidence>
<dbReference type="RefSeq" id="XP_020052389.1">
    <property type="nucleotide sequence ID" value="XM_020200135.1"/>
</dbReference>
<feature type="transmembrane region" description="Helical" evidence="6">
    <location>
        <begin position="326"/>
        <end position="346"/>
    </location>
</feature>
<feature type="transmembrane region" description="Helical" evidence="6">
    <location>
        <begin position="352"/>
        <end position="372"/>
    </location>
</feature>
<dbReference type="GeneID" id="30973949"/>
<dbReference type="OMA" id="FAPIAIC"/>
<evidence type="ECO:0000256" key="2">
    <source>
        <dbReference type="ARBA" id="ARBA00008066"/>
    </source>
</evidence>
<feature type="transmembrane region" description="Helical" evidence="6">
    <location>
        <begin position="393"/>
        <end position="416"/>
    </location>
</feature>
<name>A0A1L9WIR1_ASPA1</name>
<feature type="transmembrane region" description="Helical" evidence="6">
    <location>
        <begin position="127"/>
        <end position="147"/>
    </location>
</feature>
<keyword evidence="9" id="KW-1185">Reference proteome</keyword>
<dbReference type="STRING" id="690307.A0A1L9WIR1"/>
<feature type="transmembrane region" description="Helical" evidence="6">
    <location>
        <begin position="244"/>
        <end position="266"/>
    </location>
</feature>
<dbReference type="AlphaFoldDB" id="A0A1L9WIR1"/>
<dbReference type="EMBL" id="KV878987">
    <property type="protein sequence ID" value="OJJ96049.1"/>
    <property type="molecule type" value="Genomic_DNA"/>
</dbReference>
<feature type="transmembrane region" description="Helical" evidence="6">
    <location>
        <begin position="286"/>
        <end position="305"/>
    </location>
</feature>
<evidence type="ECO:0000256" key="5">
    <source>
        <dbReference type="ARBA" id="ARBA00023136"/>
    </source>
</evidence>
<keyword evidence="4 6" id="KW-1133">Transmembrane helix</keyword>
<evidence type="ECO:0000259" key="7">
    <source>
        <dbReference type="Pfam" id="PF01490"/>
    </source>
</evidence>
<dbReference type="Pfam" id="PF01490">
    <property type="entry name" value="Aa_trans"/>
    <property type="match status" value="1"/>
</dbReference>
<evidence type="ECO:0000256" key="3">
    <source>
        <dbReference type="ARBA" id="ARBA00022692"/>
    </source>
</evidence>
<dbReference type="VEuPathDB" id="FungiDB:ASPACDRAFT_35577"/>